<reference evidence="1" key="2">
    <citation type="submission" date="2023-05" db="EMBL/GenBank/DDBJ databases">
        <authorList>
            <person name="Fouks B."/>
        </authorList>
    </citation>
    <scope>NUCLEOTIDE SEQUENCE</scope>
    <source>
        <strain evidence="1">Stay&amp;Tobe</strain>
        <tissue evidence="1">Testes</tissue>
    </source>
</reference>
<keyword evidence="2" id="KW-1185">Reference proteome</keyword>
<organism evidence="1 2">
    <name type="scientific">Diploptera punctata</name>
    <name type="common">Pacific beetle cockroach</name>
    <dbReference type="NCBI Taxonomy" id="6984"/>
    <lineage>
        <taxon>Eukaryota</taxon>
        <taxon>Metazoa</taxon>
        <taxon>Ecdysozoa</taxon>
        <taxon>Arthropoda</taxon>
        <taxon>Hexapoda</taxon>
        <taxon>Insecta</taxon>
        <taxon>Pterygota</taxon>
        <taxon>Neoptera</taxon>
        <taxon>Polyneoptera</taxon>
        <taxon>Dictyoptera</taxon>
        <taxon>Blattodea</taxon>
        <taxon>Blaberoidea</taxon>
        <taxon>Blaberidae</taxon>
        <taxon>Diplopterinae</taxon>
        <taxon>Diploptera</taxon>
    </lineage>
</organism>
<name>A0AAD8EQ69_DIPPU</name>
<dbReference type="Proteomes" id="UP001233999">
    <property type="component" value="Unassembled WGS sequence"/>
</dbReference>
<protein>
    <submittedName>
        <fullName evidence="1">Uncharacterized protein</fullName>
    </submittedName>
</protein>
<feature type="non-terminal residue" evidence="1">
    <location>
        <position position="1"/>
    </location>
</feature>
<feature type="non-terminal residue" evidence="1">
    <location>
        <position position="170"/>
    </location>
</feature>
<gene>
    <name evidence="1" type="ORF">L9F63_011302</name>
</gene>
<evidence type="ECO:0000313" key="2">
    <source>
        <dbReference type="Proteomes" id="UP001233999"/>
    </source>
</evidence>
<reference evidence="1" key="1">
    <citation type="journal article" date="2023" name="IScience">
        <title>Live-bearing cockroach genome reveals convergent evolutionary mechanisms linked to viviparity in insects and beyond.</title>
        <authorList>
            <person name="Fouks B."/>
            <person name="Harrison M.C."/>
            <person name="Mikhailova A.A."/>
            <person name="Marchal E."/>
            <person name="English S."/>
            <person name="Carruthers M."/>
            <person name="Jennings E.C."/>
            <person name="Chiamaka E.L."/>
            <person name="Frigard R.A."/>
            <person name="Pippel M."/>
            <person name="Attardo G.M."/>
            <person name="Benoit J.B."/>
            <person name="Bornberg-Bauer E."/>
            <person name="Tobe S.S."/>
        </authorList>
    </citation>
    <scope>NUCLEOTIDE SEQUENCE</scope>
    <source>
        <strain evidence="1">Stay&amp;Tobe</strain>
    </source>
</reference>
<sequence length="170" mass="18236">EKIEEIRTGFQRSQQKSDPDIILVSPSGVGGNVVGCFRLFSHWRVPILFLFLPRKSWKMLWDVFASSPTGGSRYSSCFSLGSRGKCCGMFSPLLPLEDPDIILVSPSGSGKMLWDVFASSPTGGSRYSSCFSLGSRGKCCGMFSPLLPLEVGENAGCGECYVALSSVGGV</sequence>
<evidence type="ECO:0000313" key="1">
    <source>
        <dbReference type="EMBL" id="KAJ9597807.1"/>
    </source>
</evidence>
<dbReference type="EMBL" id="JASPKZ010001584">
    <property type="protein sequence ID" value="KAJ9597807.1"/>
    <property type="molecule type" value="Genomic_DNA"/>
</dbReference>
<proteinExistence type="predicted"/>
<comment type="caution">
    <text evidence="1">The sequence shown here is derived from an EMBL/GenBank/DDBJ whole genome shotgun (WGS) entry which is preliminary data.</text>
</comment>
<dbReference type="AlphaFoldDB" id="A0AAD8EQ69"/>
<accession>A0AAD8EQ69</accession>